<feature type="domain" description="5'-Nucleotidase C-terminal" evidence="4">
    <location>
        <begin position="287"/>
        <end position="420"/>
    </location>
</feature>
<dbReference type="Gene3D" id="3.90.780.10">
    <property type="entry name" value="5'-Nucleotidase, C-terminal domain"/>
    <property type="match status" value="1"/>
</dbReference>
<dbReference type="GO" id="GO:0009166">
    <property type="term" value="P:nucleotide catabolic process"/>
    <property type="evidence" value="ECO:0007669"/>
    <property type="project" value="InterPro"/>
</dbReference>
<dbReference type="RefSeq" id="WP_091268680.1">
    <property type="nucleotide sequence ID" value="NZ_FNFK01000068.1"/>
</dbReference>
<dbReference type="PIRSF" id="PIRSF036361">
    <property type="entry name" value="YunD"/>
    <property type="match status" value="1"/>
</dbReference>
<dbReference type="CDD" id="cd00845">
    <property type="entry name" value="MPP_UshA_N_like"/>
    <property type="match status" value="1"/>
</dbReference>
<keyword evidence="1" id="KW-0732">Signal</keyword>
<dbReference type="GO" id="GO:0008768">
    <property type="term" value="F:UDP-sugar diphosphatase activity"/>
    <property type="evidence" value="ECO:0007669"/>
    <property type="project" value="TreeGrafter"/>
</dbReference>
<dbReference type="PANTHER" id="PTHR11575:SF23">
    <property type="entry name" value="5-NUCLEOTIDASE FAMILY PROTEIN"/>
    <property type="match status" value="1"/>
</dbReference>
<dbReference type="GO" id="GO:0000166">
    <property type="term" value="F:nucleotide binding"/>
    <property type="evidence" value="ECO:0007669"/>
    <property type="project" value="UniProtKB-KW"/>
</dbReference>
<gene>
    <name evidence="5" type="ORF">SAMN04488098_10688</name>
</gene>
<dbReference type="PRINTS" id="PR01607">
    <property type="entry name" value="APYRASEFAMLY"/>
</dbReference>
<dbReference type="GO" id="GO:0008253">
    <property type="term" value="F:5'-nucleotidase activity"/>
    <property type="evidence" value="ECO:0007669"/>
    <property type="project" value="TreeGrafter"/>
</dbReference>
<protein>
    <submittedName>
        <fullName evidence="5">2',3'-cyclic-nucleotide 2'-phosphodiesterase/5'-or 3'-nucleotidase, 5'-nucleotidase family</fullName>
    </submittedName>
</protein>
<dbReference type="InterPro" id="IPR006179">
    <property type="entry name" value="5_nucleotidase/apyrase"/>
</dbReference>
<evidence type="ECO:0000313" key="6">
    <source>
        <dbReference type="Proteomes" id="UP000199433"/>
    </source>
</evidence>
<dbReference type="PANTHER" id="PTHR11575">
    <property type="entry name" value="5'-NUCLEOTIDASE-RELATED"/>
    <property type="match status" value="1"/>
</dbReference>
<dbReference type="AlphaFoldDB" id="A0A1G9EWL8"/>
<accession>A0A1G9EWL8</accession>
<dbReference type="Gene3D" id="3.60.21.10">
    <property type="match status" value="1"/>
</dbReference>
<evidence type="ECO:0000313" key="5">
    <source>
        <dbReference type="EMBL" id="SDK80546.1"/>
    </source>
</evidence>
<comment type="similarity">
    <text evidence="2">Belongs to the 5'-nucleotidase family.</text>
</comment>
<keyword evidence="2" id="KW-0378">Hydrolase</keyword>
<evidence type="ECO:0000259" key="4">
    <source>
        <dbReference type="Pfam" id="PF02872"/>
    </source>
</evidence>
<dbReference type="GO" id="GO:0030288">
    <property type="term" value="C:outer membrane-bounded periplasmic space"/>
    <property type="evidence" value="ECO:0007669"/>
    <property type="project" value="TreeGrafter"/>
</dbReference>
<dbReference type="Pfam" id="PF02872">
    <property type="entry name" value="5_nucleotid_C"/>
    <property type="match status" value="1"/>
</dbReference>
<dbReference type="Proteomes" id="UP000199433">
    <property type="component" value="Unassembled WGS sequence"/>
</dbReference>
<reference evidence="6" key="1">
    <citation type="submission" date="2016-10" db="EMBL/GenBank/DDBJ databases">
        <authorList>
            <person name="Varghese N."/>
            <person name="Submissions S."/>
        </authorList>
    </citation>
    <scope>NUCLEOTIDE SEQUENCE [LARGE SCALE GENOMIC DNA]</scope>
    <source>
        <strain evidence="6">DSM 19181</strain>
    </source>
</reference>
<evidence type="ECO:0000259" key="3">
    <source>
        <dbReference type="Pfam" id="PF00149"/>
    </source>
</evidence>
<name>A0A1G9EWL8_9LACT</name>
<keyword evidence="2" id="KW-0547">Nucleotide-binding</keyword>
<dbReference type="InterPro" id="IPR011240">
    <property type="entry name" value="Pesterase_YunD"/>
</dbReference>
<evidence type="ECO:0000256" key="2">
    <source>
        <dbReference type="RuleBase" id="RU362119"/>
    </source>
</evidence>
<dbReference type="InterPro" id="IPR004843">
    <property type="entry name" value="Calcineurin-like_PHP"/>
</dbReference>
<feature type="domain" description="Calcineurin-like phosphoesterase" evidence="3">
    <location>
        <begin position="5"/>
        <end position="205"/>
    </location>
</feature>
<dbReference type="InterPro" id="IPR008334">
    <property type="entry name" value="5'-Nucleotdase_C"/>
</dbReference>
<proteinExistence type="inferred from homology"/>
<dbReference type="Pfam" id="PF00149">
    <property type="entry name" value="Metallophos"/>
    <property type="match status" value="1"/>
</dbReference>
<keyword evidence="6" id="KW-1185">Reference proteome</keyword>
<dbReference type="InterPro" id="IPR036907">
    <property type="entry name" value="5'-Nucleotdase_C_sf"/>
</dbReference>
<dbReference type="EMBL" id="FNFK01000068">
    <property type="protein sequence ID" value="SDK80546.1"/>
    <property type="molecule type" value="Genomic_DNA"/>
</dbReference>
<organism evidence="5 6">
    <name type="scientific">Alkalibacterium thalassium</name>
    <dbReference type="NCBI Taxonomy" id="426701"/>
    <lineage>
        <taxon>Bacteria</taxon>
        <taxon>Bacillati</taxon>
        <taxon>Bacillota</taxon>
        <taxon>Bacilli</taxon>
        <taxon>Lactobacillales</taxon>
        <taxon>Carnobacteriaceae</taxon>
        <taxon>Alkalibacterium</taxon>
    </lineage>
</organism>
<dbReference type="SUPFAM" id="SSF56300">
    <property type="entry name" value="Metallo-dependent phosphatases"/>
    <property type="match status" value="1"/>
</dbReference>
<dbReference type="OrthoDB" id="9793179at2"/>
<dbReference type="STRING" id="426701.SAMN04488098_10688"/>
<dbReference type="SUPFAM" id="SSF55816">
    <property type="entry name" value="5'-nucleotidase (syn. UDP-sugar hydrolase), C-terminal domain"/>
    <property type="match status" value="1"/>
</dbReference>
<dbReference type="InterPro" id="IPR029052">
    <property type="entry name" value="Metallo-depent_PP-like"/>
</dbReference>
<sequence>MEKITIYHTNDIHSQLSYWPRIAHYLTQEKQRLMNKKETVFVFDDGDAIDRVHPLTEATDGKAIAELLHDGAYDAVTIGNNEGVGNTKAQLNDLYSEARYEVVVSNLKDKETNSRPDWAREIVLLETNGRHTFALVGLTIPLPMSYDSLGWNVEDPFHVLDELIRSYRNKVDGFILLSHLGLPTDREIAERYPEVLIIMGGNTHHLLPEGEMIEGTLIAGAGKFGTHIGKITLEYGKDNQILMTAEVIDVRSQVDPVPDEHVDMNELYRIGNRMLEHEVLGELNHPLNKEQVAEPNLISLTLAAMTSLSETNIAVVNTGLFLESLPKGLINRRQLHEALPHPMRVVEVSMNGNSLKRLLNQMEQQREKLKILPVKGYGFRGKIFGDLYFQGIKKNKENIYINEKELDKNRQYKLITVDYFLYVPFFPELQAQTSVRMISPGLLRTIVGNYIAHQTSNLLDERKESS</sequence>
<evidence type="ECO:0000256" key="1">
    <source>
        <dbReference type="ARBA" id="ARBA00022729"/>
    </source>
</evidence>